<dbReference type="InterPro" id="IPR003660">
    <property type="entry name" value="HAMP_dom"/>
</dbReference>
<dbReference type="SUPFAM" id="SSF158472">
    <property type="entry name" value="HAMP domain-like"/>
    <property type="match status" value="1"/>
</dbReference>
<comment type="catalytic activity">
    <reaction evidence="1">
        <text>ATP + protein L-histidine = ADP + protein N-phospho-L-histidine.</text>
        <dbReference type="EC" id="2.7.13.3"/>
    </reaction>
</comment>
<feature type="region of interest" description="Disordered" evidence="14">
    <location>
        <begin position="1"/>
        <end position="38"/>
    </location>
</feature>
<evidence type="ECO:0000256" key="8">
    <source>
        <dbReference type="ARBA" id="ARBA00022741"/>
    </source>
</evidence>
<evidence type="ECO:0000256" key="15">
    <source>
        <dbReference type="SAM" id="Phobius"/>
    </source>
</evidence>
<feature type="domain" description="HAMP" evidence="17">
    <location>
        <begin position="179"/>
        <end position="233"/>
    </location>
</feature>
<dbReference type="Proteomes" id="UP000004946">
    <property type="component" value="Chromosome"/>
</dbReference>
<comment type="caution">
    <text evidence="18">The sequence shown here is derived from an EMBL/GenBank/DDBJ whole genome shotgun (WGS) entry which is preliminary data.</text>
</comment>
<evidence type="ECO:0000256" key="4">
    <source>
        <dbReference type="ARBA" id="ARBA00022475"/>
    </source>
</evidence>
<feature type="domain" description="Histidine kinase" evidence="16">
    <location>
        <begin position="241"/>
        <end position="457"/>
    </location>
</feature>
<dbReference type="Gene3D" id="1.10.287.130">
    <property type="match status" value="1"/>
</dbReference>
<dbReference type="InterPro" id="IPR036890">
    <property type="entry name" value="HATPase_C_sf"/>
</dbReference>
<dbReference type="Pfam" id="PF00512">
    <property type="entry name" value="HisKA"/>
    <property type="match status" value="1"/>
</dbReference>
<dbReference type="SMART" id="SM00388">
    <property type="entry name" value="HisKA"/>
    <property type="match status" value="1"/>
</dbReference>
<accession>E6K1J4</accession>
<feature type="compositionally biased region" description="Low complexity" evidence="14">
    <location>
        <begin position="9"/>
        <end position="32"/>
    </location>
</feature>
<dbReference type="Pfam" id="PF02518">
    <property type="entry name" value="HATPase_c"/>
    <property type="match status" value="1"/>
</dbReference>
<evidence type="ECO:0000313" key="19">
    <source>
        <dbReference type="Proteomes" id="UP000004946"/>
    </source>
</evidence>
<evidence type="ECO:0000256" key="10">
    <source>
        <dbReference type="ARBA" id="ARBA00022840"/>
    </source>
</evidence>
<dbReference type="SUPFAM" id="SSF47384">
    <property type="entry name" value="Homodimeric domain of signal transducing histidine kinase"/>
    <property type="match status" value="1"/>
</dbReference>
<dbReference type="InterPro" id="IPR005467">
    <property type="entry name" value="His_kinase_dom"/>
</dbReference>
<evidence type="ECO:0000256" key="13">
    <source>
        <dbReference type="ARBA" id="ARBA00023136"/>
    </source>
</evidence>
<feature type="region of interest" description="Disordered" evidence="14">
    <location>
        <begin position="78"/>
        <end position="118"/>
    </location>
</feature>
<evidence type="ECO:0000259" key="16">
    <source>
        <dbReference type="PROSITE" id="PS50109"/>
    </source>
</evidence>
<dbReference type="GO" id="GO:0005524">
    <property type="term" value="F:ATP binding"/>
    <property type="evidence" value="ECO:0007669"/>
    <property type="project" value="UniProtKB-KW"/>
</dbReference>
<evidence type="ECO:0000313" key="18">
    <source>
        <dbReference type="EMBL" id="EFT83675.1"/>
    </source>
</evidence>
<keyword evidence="12" id="KW-0902">Two-component regulatory system</keyword>
<evidence type="ECO:0000256" key="2">
    <source>
        <dbReference type="ARBA" id="ARBA00004651"/>
    </source>
</evidence>
<dbReference type="CDD" id="cd06225">
    <property type="entry name" value="HAMP"/>
    <property type="match status" value="1"/>
</dbReference>
<keyword evidence="11 15" id="KW-1133">Transmembrane helix</keyword>
<keyword evidence="4" id="KW-1003">Cell membrane</keyword>
<dbReference type="GO" id="GO:0005886">
    <property type="term" value="C:plasma membrane"/>
    <property type="evidence" value="ECO:0007669"/>
    <property type="project" value="UniProtKB-SubCell"/>
</dbReference>
<dbReference type="InterPro" id="IPR003594">
    <property type="entry name" value="HATPase_dom"/>
</dbReference>
<dbReference type="PROSITE" id="PS50109">
    <property type="entry name" value="HIS_KIN"/>
    <property type="match status" value="1"/>
</dbReference>
<dbReference type="PANTHER" id="PTHR45528">
    <property type="entry name" value="SENSOR HISTIDINE KINASE CPXA"/>
    <property type="match status" value="1"/>
</dbReference>
<evidence type="ECO:0000256" key="7">
    <source>
        <dbReference type="ARBA" id="ARBA00022692"/>
    </source>
</evidence>
<organism evidence="18 19">
    <name type="scientific">Parascardovia denticolens DSM 10105 = JCM 12538</name>
    <dbReference type="NCBI Taxonomy" id="864564"/>
    <lineage>
        <taxon>Bacteria</taxon>
        <taxon>Bacillati</taxon>
        <taxon>Actinomycetota</taxon>
        <taxon>Actinomycetes</taxon>
        <taxon>Bifidobacteriales</taxon>
        <taxon>Bifidobacteriaceae</taxon>
        <taxon>Parascardovia</taxon>
    </lineage>
</organism>
<dbReference type="CDD" id="cd00082">
    <property type="entry name" value="HisKA"/>
    <property type="match status" value="1"/>
</dbReference>
<name>E6K1J4_PARDN</name>
<dbReference type="SUPFAM" id="SSF55874">
    <property type="entry name" value="ATPase domain of HSP90 chaperone/DNA topoisomerase II/histidine kinase"/>
    <property type="match status" value="1"/>
</dbReference>
<dbReference type="InterPro" id="IPR050398">
    <property type="entry name" value="HssS/ArlS-like"/>
</dbReference>
<evidence type="ECO:0000256" key="6">
    <source>
        <dbReference type="ARBA" id="ARBA00022679"/>
    </source>
</evidence>
<dbReference type="PATRIC" id="fig|864564.6.peg.1029"/>
<evidence type="ECO:0000256" key="12">
    <source>
        <dbReference type="ARBA" id="ARBA00023012"/>
    </source>
</evidence>
<reference evidence="18 19" key="1">
    <citation type="submission" date="2010-12" db="EMBL/GenBank/DDBJ databases">
        <authorList>
            <person name="Muzny D."/>
            <person name="Qin X."/>
            <person name="Buhay C."/>
            <person name="Dugan-Rocha S."/>
            <person name="Ding Y."/>
            <person name="Chen G."/>
            <person name="Hawes A."/>
            <person name="Holder M."/>
            <person name="Jhangiani S."/>
            <person name="Johnson A."/>
            <person name="Khan Z."/>
            <person name="Li Z."/>
            <person name="Liu W."/>
            <person name="Liu X."/>
            <person name="Perez L."/>
            <person name="Shen H."/>
            <person name="Wang Q."/>
            <person name="Watt J."/>
            <person name="Xi L."/>
            <person name="Xin Y."/>
            <person name="Zhou J."/>
            <person name="Deng J."/>
            <person name="Jiang H."/>
            <person name="Liu Y."/>
            <person name="Qu J."/>
            <person name="Song X.-Z."/>
            <person name="Zhang L."/>
            <person name="Villasana D."/>
            <person name="Johnson A."/>
            <person name="Liu J."/>
            <person name="Liyanage D."/>
            <person name="Lorensuhewa L."/>
            <person name="Robinson T."/>
            <person name="Song A."/>
            <person name="Song B.-B."/>
            <person name="Dinh H."/>
            <person name="Thornton R."/>
            <person name="Coyle M."/>
            <person name="Francisco L."/>
            <person name="Jackson L."/>
            <person name="Javaid M."/>
            <person name="Korchina V."/>
            <person name="Kovar C."/>
            <person name="Mata R."/>
            <person name="Mathew T."/>
            <person name="Ngo R."/>
            <person name="Nguyen L."/>
            <person name="Nguyen N."/>
            <person name="Okwuonu G."/>
            <person name="Ongeri F."/>
            <person name="Pham C."/>
            <person name="Simmons D."/>
            <person name="Wilczek-Boney K."/>
            <person name="Hale W."/>
            <person name="Jakkamsetti A."/>
            <person name="Pham P."/>
            <person name="Ruth R."/>
            <person name="San Lucas F."/>
            <person name="Warren J."/>
            <person name="Zhang J."/>
            <person name="Zhao Z."/>
            <person name="Zhou C."/>
            <person name="Zhu D."/>
            <person name="Lee S."/>
            <person name="Bess C."/>
            <person name="Blankenburg K."/>
            <person name="Forbes L."/>
            <person name="Fu Q."/>
            <person name="Gubbala S."/>
            <person name="Hirani K."/>
            <person name="Jayaseelan J.C."/>
            <person name="Lara F."/>
            <person name="Munidasa M."/>
            <person name="Palculict T."/>
            <person name="Patil S."/>
            <person name="Pu L.-L."/>
            <person name="Saada N."/>
            <person name="Tang L."/>
            <person name="Weissenberger G."/>
            <person name="Zhu Y."/>
            <person name="Hemphill L."/>
            <person name="Shang Y."/>
            <person name="Youmans B."/>
            <person name="Ayvaz T."/>
            <person name="Ross M."/>
            <person name="Santibanez J."/>
            <person name="Aqrawi P."/>
            <person name="Gross S."/>
            <person name="Joshi V."/>
            <person name="Fowler G."/>
            <person name="Nazareth L."/>
            <person name="Reid J."/>
            <person name="Worley K."/>
            <person name="Petrosino J."/>
            <person name="Highlander S."/>
            <person name="Gibbs R."/>
        </authorList>
    </citation>
    <scope>NUCLEOTIDE SEQUENCE [LARGE SCALE GENOMIC DNA]</scope>
    <source>
        <strain evidence="18 19">DSM 10105</strain>
    </source>
</reference>
<comment type="subcellular location">
    <subcellularLocation>
        <location evidence="2">Cell membrane</location>
        <topology evidence="2">Multi-pass membrane protein</topology>
    </subcellularLocation>
</comment>
<dbReference type="Pfam" id="PF00672">
    <property type="entry name" value="HAMP"/>
    <property type="match status" value="1"/>
</dbReference>
<gene>
    <name evidence="18" type="ORF">HMPREF0620_0680</name>
</gene>
<feature type="transmembrane region" description="Helical" evidence="15">
    <location>
        <begin position="134"/>
        <end position="153"/>
    </location>
</feature>
<feature type="compositionally biased region" description="Low complexity" evidence="14">
    <location>
        <begin position="103"/>
        <end position="113"/>
    </location>
</feature>
<dbReference type="Gene3D" id="6.10.340.10">
    <property type="match status" value="1"/>
</dbReference>
<keyword evidence="19" id="KW-1185">Reference proteome</keyword>
<dbReference type="GO" id="GO:0000155">
    <property type="term" value="F:phosphorelay sensor kinase activity"/>
    <property type="evidence" value="ECO:0007669"/>
    <property type="project" value="InterPro"/>
</dbReference>
<dbReference type="InterPro" id="IPR003661">
    <property type="entry name" value="HisK_dim/P_dom"/>
</dbReference>
<evidence type="ECO:0000256" key="11">
    <source>
        <dbReference type="ARBA" id="ARBA00022989"/>
    </source>
</evidence>
<proteinExistence type="predicted"/>
<protein>
    <recommendedName>
        <fullName evidence="3">histidine kinase</fullName>
        <ecNumber evidence="3">2.7.13.3</ecNumber>
    </recommendedName>
</protein>
<dbReference type="InterPro" id="IPR036097">
    <property type="entry name" value="HisK_dim/P_sf"/>
</dbReference>
<evidence type="ECO:0000259" key="17">
    <source>
        <dbReference type="PROSITE" id="PS50885"/>
    </source>
</evidence>
<keyword evidence="8" id="KW-0547">Nucleotide-binding</keyword>
<keyword evidence="5" id="KW-0597">Phosphoprotein</keyword>
<evidence type="ECO:0000256" key="14">
    <source>
        <dbReference type="SAM" id="MobiDB-lite"/>
    </source>
</evidence>
<dbReference type="KEGG" id="pdo:PSDT_0943"/>
<keyword evidence="7 15" id="KW-0812">Transmembrane</keyword>
<feature type="transmembrane region" description="Helical" evidence="15">
    <location>
        <begin position="159"/>
        <end position="177"/>
    </location>
</feature>
<dbReference type="EMBL" id="AEON01000001">
    <property type="protein sequence ID" value="EFT83675.1"/>
    <property type="molecule type" value="Genomic_DNA"/>
</dbReference>
<dbReference type="SMART" id="SM00304">
    <property type="entry name" value="HAMP"/>
    <property type="match status" value="1"/>
</dbReference>
<dbReference type="eggNOG" id="COG5002">
    <property type="taxonomic scope" value="Bacteria"/>
</dbReference>
<keyword evidence="6" id="KW-0808">Transferase</keyword>
<dbReference type="AlphaFoldDB" id="E6K1J4"/>
<keyword evidence="13 15" id="KW-0472">Membrane</keyword>
<keyword evidence="9 18" id="KW-0418">Kinase</keyword>
<dbReference type="Gene3D" id="3.30.565.10">
    <property type="entry name" value="Histidine kinase-like ATPase, C-terminal domain"/>
    <property type="match status" value="1"/>
</dbReference>
<evidence type="ECO:0000256" key="3">
    <source>
        <dbReference type="ARBA" id="ARBA00012438"/>
    </source>
</evidence>
<dbReference type="PROSITE" id="PS50885">
    <property type="entry name" value="HAMP"/>
    <property type="match status" value="1"/>
</dbReference>
<dbReference type="PRINTS" id="PR00344">
    <property type="entry name" value="BCTRLSENSOR"/>
</dbReference>
<dbReference type="PANTHER" id="PTHR45528:SF1">
    <property type="entry name" value="SENSOR HISTIDINE KINASE CPXA"/>
    <property type="match status" value="1"/>
</dbReference>
<sequence length="463" mass="50438">MSENRRSPSSEPSYSPDSPRSSASSDDPSAASTYDSLRIVGAKATSRFRLPRTSSSAPHHTAPHGLYSKAAYDIYSSDKQAGGRGGKRAGAHPKTQPIRRNESPSSQTPSGSPSRERSFLSRPIGIFTSLKMELGAIITMATAVAFLMSWFLLRYHLSGWIAMPLTLVVALGITYVFSRGLVSPLGEIRDAAEQMQEGHYQVRVNKALSSRDEIGQLARSFNAMAEELEHADQMRRDLIANVSHELRTPVSALQAQVENMADGVVEPTPANLESILNQTHRLSDLIAFLLDMSRVEAGAASLEISTFNVKDFIDDVVQPLEIADGGHGHIINVRVPANITMEGDQDRLRQLYTNIISNALKHSADETSILVEVNEDIPHGTIVSNIVNFGSQIPQEARSDIFRRYVKGQGSRPGTSSGGTGLGLSIARWAAQLHSGTVRVVDDARGANFEIILPKYHIEDDED</sequence>
<dbReference type="HOGENOM" id="CLU_000445_89_3_11"/>
<evidence type="ECO:0000256" key="9">
    <source>
        <dbReference type="ARBA" id="ARBA00022777"/>
    </source>
</evidence>
<keyword evidence="10" id="KW-0067">ATP-binding</keyword>
<evidence type="ECO:0000256" key="1">
    <source>
        <dbReference type="ARBA" id="ARBA00000085"/>
    </source>
</evidence>
<dbReference type="InterPro" id="IPR004358">
    <property type="entry name" value="Sig_transdc_His_kin-like_C"/>
</dbReference>
<feature type="region of interest" description="Disordered" evidence="14">
    <location>
        <begin position="45"/>
        <end position="64"/>
    </location>
</feature>
<dbReference type="EC" id="2.7.13.3" evidence="3"/>
<dbReference type="SMART" id="SM00387">
    <property type="entry name" value="HATPase_c"/>
    <property type="match status" value="1"/>
</dbReference>
<evidence type="ECO:0000256" key="5">
    <source>
        <dbReference type="ARBA" id="ARBA00022553"/>
    </source>
</evidence>